<dbReference type="EMBL" id="JAUCMV010000002">
    <property type="protein sequence ID" value="KAK0421297.1"/>
    <property type="molecule type" value="Genomic_DNA"/>
</dbReference>
<dbReference type="GO" id="GO:0042383">
    <property type="term" value="C:sarcolemma"/>
    <property type="evidence" value="ECO:0007669"/>
    <property type="project" value="UniProtKB-SubCell"/>
</dbReference>
<evidence type="ECO:0000256" key="9">
    <source>
        <dbReference type="ARBA" id="ARBA00022722"/>
    </source>
</evidence>
<evidence type="ECO:0000256" key="19">
    <source>
        <dbReference type="ARBA" id="ARBA00023212"/>
    </source>
</evidence>
<evidence type="ECO:0000313" key="27">
    <source>
        <dbReference type="Proteomes" id="UP001175271"/>
    </source>
</evidence>
<evidence type="ECO:0000256" key="14">
    <source>
        <dbReference type="ARBA" id="ARBA00022989"/>
    </source>
</evidence>
<evidence type="ECO:0000313" key="26">
    <source>
        <dbReference type="EMBL" id="KAK0421297.1"/>
    </source>
</evidence>
<evidence type="ECO:0000256" key="20">
    <source>
        <dbReference type="ARBA" id="ARBA00023242"/>
    </source>
</evidence>
<keyword evidence="14 25" id="KW-1133">Transmembrane helix</keyword>
<keyword evidence="6" id="KW-1003">Cell membrane</keyword>
<evidence type="ECO:0000256" key="6">
    <source>
        <dbReference type="ARBA" id="ARBA00022475"/>
    </source>
</evidence>
<keyword evidence="18" id="KW-0234">DNA repair</keyword>
<evidence type="ECO:0000256" key="11">
    <source>
        <dbReference type="ARBA" id="ARBA00022801"/>
    </source>
</evidence>
<dbReference type="Gene3D" id="3.30.870.10">
    <property type="entry name" value="Endonuclease Chain A"/>
    <property type="match status" value="2"/>
</dbReference>
<comment type="subcellular location">
    <subcellularLocation>
        <location evidence="3">Cell membrane</location>
        <location evidence="3">Sarcolemma</location>
        <topology evidence="3">Single-pass type II membrane protein</topology>
    </subcellularLocation>
    <subcellularLocation>
        <location evidence="2">Cytoplasm</location>
        <location evidence="2">Cytoskeleton</location>
    </subcellularLocation>
    <subcellularLocation>
        <location evidence="1">Nucleus</location>
    </subcellularLocation>
</comment>
<evidence type="ECO:0000256" key="7">
    <source>
        <dbReference type="ARBA" id="ARBA00022490"/>
    </source>
</evidence>
<evidence type="ECO:0000256" key="25">
    <source>
        <dbReference type="SAM" id="Phobius"/>
    </source>
</evidence>
<feature type="transmembrane region" description="Helical" evidence="25">
    <location>
        <begin position="486"/>
        <end position="511"/>
    </location>
</feature>
<accession>A0AA39IBE3</accession>
<feature type="region of interest" description="Disordered" evidence="24">
    <location>
        <begin position="1"/>
        <end position="27"/>
    </location>
</feature>
<reference evidence="26" key="1">
    <citation type="submission" date="2023-06" db="EMBL/GenBank/DDBJ databases">
        <title>Genomic analysis of the entomopathogenic nematode Steinernema hermaphroditum.</title>
        <authorList>
            <person name="Schwarz E.M."/>
            <person name="Heppert J.K."/>
            <person name="Baniya A."/>
            <person name="Schwartz H.T."/>
            <person name="Tan C.-H."/>
            <person name="Antoshechkin I."/>
            <person name="Sternberg P.W."/>
            <person name="Goodrich-Blair H."/>
            <person name="Dillman A.R."/>
        </authorList>
    </citation>
    <scope>NUCLEOTIDE SEQUENCE</scope>
    <source>
        <strain evidence="26">PS9179</strain>
        <tissue evidence="26">Whole animal</tissue>
    </source>
</reference>
<name>A0AA39IBE3_9BILA</name>
<dbReference type="SUPFAM" id="SSF56024">
    <property type="entry name" value="Phospholipase D/nuclease"/>
    <property type="match status" value="2"/>
</dbReference>
<feature type="site" description="Interaction with DNA" evidence="23">
    <location>
        <position position="375"/>
    </location>
</feature>
<dbReference type="GO" id="GO:0006281">
    <property type="term" value="P:DNA repair"/>
    <property type="evidence" value="ECO:0007669"/>
    <property type="project" value="UniProtKB-KW"/>
</dbReference>
<evidence type="ECO:0000256" key="17">
    <source>
        <dbReference type="ARBA" id="ARBA00023180"/>
    </source>
</evidence>
<keyword evidence="9" id="KW-0540">Nuclease</keyword>
<dbReference type="GO" id="GO:0003690">
    <property type="term" value="F:double-stranded DNA binding"/>
    <property type="evidence" value="ECO:0007669"/>
    <property type="project" value="TreeGrafter"/>
</dbReference>
<feature type="binding site" evidence="22">
    <location>
        <position position="133"/>
    </location>
    <ligand>
        <name>substrate</name>
    </ligand>
</feature>
<dbReference type="Pfam" id="PF06087">
    <property type="entry name" value="Tyr-DNA_phospho"/>
    <property type="match status" value="1"/>
</dbReference>
<evidence type="ECO:0000256" key="12">
    <source>
        <dbReference type="ARBA" id="ARBA00022839"/>
    </source>
</evidence>
<dbReference type="InterPro" id="IPR010347">
    <property type="entry name" value="Tdp1"/>
</dbReference>
<evidence type="ECO:0000256" key="22">
    <source>
        <dbReference type="PIRSR" id="PIRSR610347-2"/>
    </source>
</evidence>
<feature type="binding site" evidence="22">
    <location>
        <position position="353"/>
    </location>
    <ligand>
        <name>substrate</name>
    </ligand>
</feature>
<evidence type="ECO:0000256" key="24">
    <source>
        <dbReference type="SAM" id="MobiDB-lite"/>
    </source>
</evidence>
<evidence type="ECO:0000256" key="15">
    <source>
        <dbReference type="ARBA" id="ARBA00023136"/>
    </source>
</evidence>
<sequence length="751" mass="84319">MKRASSSTPVELSAPPPSKRSSSSHDKTVPVKLYNGVYWSKISELPHRFNQNALTLNELISLIRPVASIHFNFCVDAGFLISQYPPHLRACPITIVVGAQHKEELQQGVRKHFRNITVVGAPLPIPYGTHHTKLSIFESETALHVVVSTANLLSEDWEYKTQGFYHCQGSLDDVKESPFINQLCGYLEDGYSKTPGWDQIEYWRDRLKSADFSHIKDHIVYSVPGRFVGPDAAKYGHRMLRTRIQGFPEDLKDRVKKVIAQCSSIGSLGAEKSWFAGDFTKSLLGGRTQFDDSILDVIYPTVGNIRTSFEGYQAGSHFPYNNKNHQRQEFLMKRFHKWCSHNLGRSRAMPHIKTYTGLDADGKPLWFLLTSANLSKAAWGEQFQNGMFQIRSYELGVLTCALTPETDIRLPYDLPLLKYGPNEKPWLVDLNYTEPDSIAMLVGGPAYLRRESESREYPPHHESFEESDDDEKVDEKYVTGLRRKKLILLLVVLCVLAVLSITILVLNIVIIRALRMNLRGMKALEITKMQVRDPRAPEYYKEEPVVRFMEKANLGHVILESGRVEGKGDKSLKVEGSRVILAGNENITRMVLQEGSCRLDGADTFRVTDFTGRTLFDAKNPAVTVDHRIKTIATNYIVTNKIRSPVNENLQFTVDNLILRGNQGVKSDSKTFNATAGTTLSLKTSGDGAIRVNARKMTMGTKFQTLPISASPALTASIDAYRLCVCISSHRPRLFTVQGNKPCHAPPGICS</sequence>
<dbReference type="GO" id="GO:0004527">
    <property type="term" value="F:exonuclease activity"/>
    <property type="evidence" value="ECO:0007669"/>
    <property type="project" value="UniProtKB-KW"/>
</dbReference>
<feature type="active site" description="Proton donor/acceptor" evidence="21">
    <location>
        <position position="351"/>
    </location>
</feature>
<keyword evidence="7" id="KW-0963">Cytoplasm</keyword>
<keyword evidence="20" id="KW-0539">Nucleus</keyword>
<evidence type="ECO:0000256" key="23">
    <source>
        <dbReference type="PIRSR" id="PIRSR610347-3"/>
    </source>
</evidence>
<evidence type="ECO:0000256" key="4">
    <source>
        <dbReference type="ARBA" id="ARBA00007574"/>
    </source>
</evidence>
<keyword evidence="8 25" id="KW-0812">Transmembrane</keyword>
<gene>
    <name evidence="26" type="ORF">QR680_015166</name>
</gene>
<keyword evidence="15 25" id="KW-0472">Membrane</keyword>
<evidence type="ECO:0008006" key="28">
    <source>
        <dbReference type="Google" id="ProtNLM"/>
    </source>
</evidence>
<comment type="similarity">
    <text evidence="5">Belongs to the tyrosyl-DNA phosphodiesterase family.</text>
</comment>
<dbReference type="PANTHER" id="PTHR12415">
    <property type="entry name" value="TYROSYL-DNA PHOSPHODIESTERASE 1"/>
    <property type="match status" value="1"/>
</dbReference>
<comment type="similarity">
    <text evidence="4">Belongs to the sarcoglycan beta/delta/gamma/zeta family.</text>
</comment>
<dbReference type="Pfam" id="PF04790">
    <property type="entry name" value="Sarcoglycan_1"/>
    <property type="match status" value="1"/>
</dbReference>
<feature type="compositionally biased region" description="Polar residues" evidence="24">
    <location>
        <begin position="1"/>
        <end position="10"/>
    </location>
</feature>
<evidence type="ECO:0000256" key="5">
    <source>
        <dbReference type="ARBA" id="ARBA00010205"/>
    </source>
</evidence>
<dbReference type="GO" id="GO:0005634">
    <property type="term" value="C:nucleus"/>
    <property type="evidence" value="ECO:0007669"/>
    <property type="project" value="UniProtKB-SubCell"/>
</dbReference>
<evidence type="ECO:0000256" key="1">
    <source>
        <dbReference type="ARBA" id="ARBA00004123"/>
    </source>
</evidence>
<dbReference type="GO" id="GO:0005856">
    <property type="term" value="C:cytoskeleton"/>
    <property type="evidence" value="ECO:0007669"/>
    <property type="project" value="UniProtKB-SubCell"/>
</dbReference>
<dbReference type="InterPro" id="IPR006875">
    <property type="entry name" value="Sarcoglycan"/>
</dbReference>
<keyword evidence="11" id="KW-0378">Hydrolase</keyword>
<dbReference type="GO" id="GO:0003697">
    <property type="term" value="F:single-stranded DNA binding"/>
    <property type="evidence" value="ECO:0007669"/>
    <property type="project" value="TreeGrafter"/>
</dbReference>
<keyword evidence="13" id="KW-0735">Signal-anchor</keyword>
<evidence type="ECO:0000256" key="21">
    <source>
        <dbReference type="PIRSR" id="PIRSR610347-1"/>
    </source>
</evidence>
<keyword evidence="10" id="KW-0227">DNA damage</keyword>
<comment type="caution">
    <text evidence="26">The sequence shown here is derived from an EMBL/GenBank/DDBJ whole genome shotgun (WGS) entry which is preliminary data.</text>
</comment>
<keyword evidence="19" id="KW-0206">Cytoskeleton</keyword>
<keyword evidence="16" id="KW-1015">Disulfide bond</keyword>
<feature type="active site" description="Nucleophile" evidence="21">
    <location>
        <position position="131"/>
    </location>
</feature>
<dbReference type="AlphaFoldDB" id="A0AA39IBE3"/>
<evidence type="ECO:0000256" key="16">
    <source>
        <dbReference type="ARBA" id="ARBA00023157"/>
    </source>
</evidence>
<dbReference type="PANTHER" id="PTHR12415:SF0">
    <property type="entry name" value="TYROSYL-DNA PHOSPHODIESTERASE 1"/>
    <property type="match status" value="1"/>
</dbReference>
<dbReference type="GO" id="GO:0016012">
    <property type="term" value="C:sarcoglycan complex"/>
    <property type="evidence" value="ECO:0007669"/>
    <property type="project" value="InterPro"/>
</dbReference>
<proteinExistence type="inferred from homology"/>
<evidence type="ECO:0000256" key="13">
    <source>
        <dbReference type="ARBA" id="ARBA00022968"/>
    </source>
</evidence>
<dbReference type="Proteomes" id="UP001175271">
    <property type="component" value="Unassembled WGS sequence"/>
</dbReference>
<organism evidence="26 27">
    <name type="scientific">Steinernema hermaphroditum</name>
    <dbReference type="NCBI Taxonomy" id="289476"/>
    <lineage>
        <taxon>Eukaryota</taxon>
        <taxon>Metazoa</taxon>
        <taxon>Ecdysozoa</taxon>
        <taxon>Nematoda</taxon>
        <taxon>Chromadorea</taxon>
        <taxon>Rhabditida</taxon>
        <taxon>Tylenchina</taxon>
        <taxon>Panagrolaimomorpha</taxon>
        <taxon>Strongyloidoidea</taxon>
        <taxon>Steinernematidae</taxon>
        <taxon>Steinernema</taxon>
    </lineage>
</organism>
<evidence type="ECO:0000256" key="10">
    <source>
        <dbReference type="ARBA" id="ARBA00022763"/>
    </source>
</evidence>
<evidence type="ECO:0000256" key="3">
    <source>
        <dbReference type="ARBA" id="ARBA00004274"/>
    </source>
</evidence>
<keyword evidence="12" id="KW-0269">Exonuclease</keyword>
<dbReference type="GO" id="GO:0017005">
    <property type="term" value="F:3'-tyrosyl-DNA phosphodiesterase activity"/>
    <property type="evidence" value="ECO:0007669"/>
    <property type="project" value="TreeGrafter"/>
</dbReference>
<keyword evidence="27" id="KW-1185">Reference proteome</keyword>
<evidence type="ECO:0000256" key="18">
    <source>
        <dbReference type="ARBA" id="ARBA00023204"/>
    </source>
</evidence>
<evidence type="ECO:0000256" key="2">
    <source>
        <dbReference type="ARBA" id="ARBA00004245"/>
    </source>
</evidence>
<evidence type="ECO:0000256" key="8">
    <source>
        <dbReference type="ARBA" id="ARBA00022692"/>
    </source>
</evidence>
<protein>
    <recommendedName>
        <fullName evidence="28">PLD phosphodiesterase domain-containing protein</fullName>
    </recommendedName>
</protein>
<keyword evidence="17" id="KW-0325">Glycoprotein</keyword>